<gene>
    <name evidence="2" type="primary">LOC108277089</name>
</gene>
<dbReference type="Proteomes" id="UP000221080">
    <property type="component" value="Chromosome 16"/>
</dbReference>
<dbReference type="RefSeq" id="XP_053542606.1">
    <property type="nucleotide sequence ID" value="XM_053686631.1"/>
</dbReference>
<dbReference type="AlphaFoldDB" id="A0A9F7RRW9"/>
<name>A0A9F7RRW9_ICTPU</name>
<evidence type="ECO:0000313" key="2">
    <source>
        <dbReference type="RefSeq" id="XP_053542606.1"/>
    </source>
</evidence>
<keyword evidence="1" id="KW-1185">Reference proteome</keyword>
<sequence length="87" mass="9573">MTPNTTPTRSLPSVSPPEVAGFLGATSGRACDTFPEPCYIRNRKLRSHLVQHAGLGTPYVLMLSPDVKRRVLLTEVCDFPQKSSWST</sequence>
<reference evidence="1" key="1">
    <citation type="journal article" date="2016" name="Nat. Commun.">
        <title>The channel catfish genome sequence provides insights into the evolution of scale formation in teleosts.</title>
        <authorList>
            <person name="Liu Z."/>
            <person name="Liu S."/>
            <person name="Yao J."/>
            <person name="Bao L."/>
            <person name="Zhang J."/>
            <person name="Li Y."/>
            <person name="Jiang C."/>
            <person name="Sun L."/>
            <person name="Wang R."/>
            <person name="Zhang Y."/>
            <person name="Zhou T."/>
            <person name="Zeng Q."/>
            <person name="Fu Q."/>
            <person name="Gao S."/>
            <person name="Li N."/>
            <person name="Koren S."/>
            <person name="Jiang Y."/>
            <person name="Zimin A."/>
            <person name="Xu P."/>
            <person name="Phillippy A.M."/>
            <person name="Geng X."/>
            <person name="Song L."/>
            <person name="Sun F."/>
            <person name="Li C."/>
            <person name="Wang X."/>
            <person name="Chen A."/>
            <person name="Jin Y."/>
            <person name="Yuan Z."/>
            <person name="Yang Y."/>
            <person name="Tan S."/>
            <person name="Peatman E."/>
            <person name="Lu J."/>
            <person name="Qin Z."/>
            <person name="Dunham R."/>
            <person name="Li Z."/>
            <person name="Sonstegard T."/>
            <person name="Feng J."/>
            <person name="Danzmann R.G."/>
            <person name="Schroeder S."/>
            <person name="Scheffler B."/>
            <person name="Duke M.V."/>
            <person name="Ballard L."/>
            <person name="Kucuktas H."/>
            <person name="Kaltenboeck L."/>
            <person name="Liu H."/>
            <person name="Armbruster J."/>
            <person name="Xie Y."/>
            <person name="Kirby M.L."/>
            <person name="Tian Y."/>
            <person name="Flanagan M.E."/>
            <person name="Mu W."/>
            <person name="Waldbieser G.C."/>
        </authorList>
    </citation>
    <scope>NUCLEOTIDE SEQUENCE [LARGE SCALE GENOMIC DNA]</scope>
    <source>
        <strain evidence="1">SDA103</strain>
    </source>
</reference>
<organism evidence="1 2">
    <name type="scientific">Ictalurus punctatus</name>
    <name type="common">Channel catfish</name>
    <name type="synonym">Silurus punctatus</name>
    <dbReference type="NCBI Taxonomy" id="7998"/>
    <lineage>
        <taxon>Eukaryota</taxon>
        <taxon>Metazoa</taxon>
        <taxon>Chordata</taxon>
        <taxon>Craniata</taxon>
        <taxon>Vertebrata</taxon>
        <taxon>Euteleostomi</taxon>
        <taxon>Actinopterygii</taxon>
        <taxon>Neopterygii</taxon>
        <taxon>Teleostei</taxon>
        <taxon>Ostariophysi</taxon>
        <taxon>Siluriformes</taxon>
        <taxon>Ictaluridae</taxon>
        <taxon>Ictalurus</taxon>
    </lineage>
</organism>
<protein>
    <submittedName>
        <fullName evidence="2">Uncharacterized protein LOC108277089 isoform X2</fullName>
    </submittedName>
</protein>
<reference evidence="2" key="2">
    <citation type="submission" date="2025-08" db="UniProtKB">
        <authorList>
            <consortium name="RefSeq"/>
        </authorList>
    </citation>
    <scope>IDENTIFICATION</scope>
    <source>
        <tissue evidence="2">Blood</tissue>
    </source>
</reference>
<evidence type="ECO:0000313" key="1">
    <source>
        <dbReference type="Proteomes" id="UP000221080"/>
    </source>
</evidence>
<dbReference type="GeneID" id="108277089"/>
<proteinExistence type="predicted"/>
<accession>A0A9F7RRW9</accession>